<comment type="similarity">
    <text evidence="2">Belongs to the CDP-alcohol phosphatidyltransferase class-I family.</text>
</comment>
<evidence type="ECO:0000256" key="1">
    <source>
        <dbReference type="ARBA" id="ARBA00022679"/>
    </source>
</evidence>
<gene>
    <name evidence="5" type="ORF">ENR15_07015</name>
</gene>
<keyword evidence="4" id="KW-1133">Transmembrane helix</keyword>
<dbReference type="InterPro" id="IPR048254">
    <property type="entry name" value="CDP_ALCOHOL_P_TRANSF_CS"/>
</dbReference>
<evidence type="ECO:0000256" key="2">
    <source>
        <dbReference type="RuleBase" id="RU003750"/>
    </source>
</evidence>
<feature type="region of interest" description="Disordered" evidence="3">
    <location>
        <begin position="1"/>
        <end position="33"/>
    </location>
</feature>
<keyword evidence="1 2" id="KW-0808">Transferase</keyword>
<accession>A0A7C3VRP7</accession>
<comment type="caution">
    <text evidence="5">The sequence shown here is derived from an EMBL/GenBank/DDBJ whole genome shotgun (WGS) entry which is preliminary data.</text>
</comment>
<dbReference type="PROSITE" id="PS00379">
    <property type="entry name" value="CDP_ALCOHOL_P_TRANSF"/>
    <property type="match status" value="1"/>
</dbReference>
<dbReference type="AlphaFoldDB" id="A0A7C3VRP7"/>
<dbReference type="GO" id="GO:0016020">
    <property type="term" value="C:membrane"/>
    <property type="evidence" value="ECO:0007669"/>
    <property type="project" value="InterPro"/>
</dbReference>
<dbReference type="Pfam" id="PF01066">
    <property type="entry name" value="CDP-OH_P_transf"/>
    <property type="match status" value="1"/>
</dbReference>
<dbReference type="GO" id="GO:0008654">
    <property type="term" value="P:phospholipid biosynthetic process"/>
    <property type="evidence" value="ECO:0007669"/>
    <property type="project" value="InterPro"/>
</dbReference>
<name>A0A7C3VRP7_9CYAN</name>
<evidence type="ECO:0000256" key="4">
    <source>
        <dbReference type="SAM" id="Phobius"/>
    </source>
</evidence>
<feature type="transmembrane region" description="Helical" evidence="4">
    <location>
        <begin position="144"/>
        <end position="162"/>
    </location>
</feature>
<dbReference type="EMBL" id="DSPX01000066">
    <property type="protein sequence ID" value="HGG00395.1"/>
    <property type="molecule type" value="Genomic_DNA"/>
</dbReference>
<keyword evidence="4" id="KW-0472">Membrane</keyword>
<protein>
    <submittedName>
        <fullName evidence="5">CDP-alcohol phosphatidyltransferase family protein</fullName>
    </submittedName>
</protein>
<reference evidence="5" key="1">
    <citation type="journal article" date="2020" name="mSystems">
        <title>Genome- and Community-Level Interaction Insights into Carbon Utilization and Element Cycling Functions of Hydrothermarchaeota in Hydrothermal Sediment.</title>
        <authorList>
            <person name="Zhou Z."/>
            <person name="Liu Y."/>
            <person name="Xu W."/>
            <person name="Pan J."/>
            <person name="Luo Z.H."/>
            <person name="Li M."/>
        </authorList>
    </citation>
    <scope>NUCLEOTIDE SEQUENCE [LARGE SCALE GENOMIC DNA]</scope>
    <source>
        <strain evidence="5">SpSt-374</strain>
    </source>
</reference>
<dbReference type="InterPro" id="IPR043130">
    <property type="entry name" value="CDP-OH_PTrfase_TM_dom"/>
</dbReference>
<proteinExistence type="inferred from homology"/>
<sequence>MPEAWTEDLLANNDAKATPESDRSAEPDTTPTRPRSFIEKKIKIVTLQLARFLSRWSWITPNRITVVSASLGGPVAAWQIYQGNYLVAVAAIAISGILDDIDGDLARTTGMVSPSGAILDSVLDRYVDFFVISALILMAPEQHLIPGLLALLGASLVPYIRARTEAEGKKSVATIGDRTTRLILLVIGILTQQFFALLIILAAISHLAALHRLIFALMPDRQD</sequence>
<feature type="transmembrane region" description="Helical" evidence="4">
    <location>
        <begin position="182"/>
        <end position="209"/>
    </location>
</feature>
<dbReference type="GO" id="GO:0016780">
    <property type="term" value="F:phosphotransferase activity, for other substituted phosphate groups"/>
    <property type="evidence" value="ECO:0007669"/>
    <property type="project" value="InterPro"/>
</dbReference>
<dbReference type="InterPro" id="IPR000462">
    <property type="entry name" value="CDP-OH_P_trans"/>
</dbReference>
<dbReference type="Gene3D" id="1.20.120.1760">
    <property type="match status" value="1"/>
</dbReference>
<keyword evidence="4" id="KW-0812">Transmembrane</keyword>
<evidence type="ECO:0000256" key="3">
    <source>
        <dbReference type="SAM" id="MobiDB-lite"/>
    </source>
</evidence>
<organism evidence="5">
    <name type="scientific">Planktothricoides sp. SpSt-374</name>
    <dbReference type="NCBI Taxonomy" id="2282167"/>
    <lineage>
        <taxon>Bacteria</taxon>
        <taxon>Bacillati</taxon>
        <taxon>Cyanobacteriota</taxon>
        <taxon>Cyanophyceae</taxon>
        <taxon>Oscillatoriophycideae</taxon>
        <taxon>Oscillatoriales</taxon>
        <taxon>Oscillatoriaceae</taxon>
        <taxon>Planktothricoides</taxon>
    </lineage>
</organism>
<feature type="compositionally biased region" description="Basic and acidic residues" evidence="3">
    <location>
        <begin position="17"/>
        <end position="26"/>
    </location>
</feature>
<evidence type="ECO:0000313" key="5">
    <source>
        <dbReference type="EMBL" id="HGG00395.1"/>
    </source>
</evidence>